<proteinExistence type="predicted"/>
<keyword evidence="2" id="KW-0732">Signal</keyword>
<protein>
    <recommendedName>
        <fullName evidence="5">TPM domain-containing protein</fullName>
    </recommendedName>
</protein>
<evidence type="ECO:0000313" key="4">
    <source>
        <dbReference type="Proteomes" id="UP000326881"/>
    </source>
</evidence>
<keyword evidence="4" id="KW-1185">Reference proteome</keyword>
<keyword evidence="1" id="KW-1133">Transmembrane helix</keyword>
<evidence type="ECO:0000313" key="3">
    <source>
        <dbReference type="EMBL" id="QFY62804.1"/>
    </source>
</evidence>
<feature type="transmembrane region" description="Helical" evidence="1">
    <location>
        <begin position="42"/>
        <end position="62"/>
    </location>
</feature>
<dbReference type="Proteomes" id="UP000326881">
    <property type="component" value="Plasmid unnamed"/>
</dbReference>
<feature type="chain" id="PRO_5025015668" description="TPM domain-containing protein" evidence="2">
    <location>
        <begin position="26"/>
        <end position="199"/>
    </location>
</feature>
<organism evidence="3 4">
    <name type="scientific">Rhizobium grahamii</name>
    <dbReference type="NCBI Taxonomy" id="1120045"/>
    <lineage>
        <taxon>Bacteria</taxon>
        <taxon>Pseudomonadati</taxon>
        <taxon>Pseudomonadota</taxon>
        <taxon>Alphaproteobacteria</taxon>
        <taxon>Hyphomicrobiales</taxon>
        <taxon>Rhizobiaceae</taxon>
        <taxon>Rhizobium/Agrobacterium group</taxon>
        <taxon>Rhizobium</taxon>
    </lineage>
</organism>
<accession>A0A5Q0CE90</accession>
<dbReference type="AlphaFoldDB" id="A0A5Q0CE90"/>
<keyword evidence="3" id="KW-0614">Plasmid</keyword>
<dbReference type="OrthoDB" id="8305526at2"/>
<evidence type="ECO:0008006" key="5">
    <source>
        <dbReference type="Google" id="ProtNLM"/>
    </source>
</evidence>
<feature type="signal peptide" evidence="2">
    <location>
        <begin position="1"/>
        <end position="25"/>
    </location>
</feature>
<evidence type="ECO:0000256" key="1">
    <source>
        <dbReference type="SAM" id="Phobius"/>
    </source>
</evidence>
<gene>
    <name evidence="3" type="ORF">FZ934_20840</name>
</gene>
<dbReference type="KEGG" id="rgr:FZ934_20840"/>
<reference evidence="3 4" key="1">
    <citation type="submission" date="2019-08" db="EMBL/GenBank/DDBJ databases">
        <title>Prosopis cineraria nodule microbiome.</title>
        <authorList>
            <person name="Ali R."/>
            <person name="Chaluvadi S.R."/>
            <person name="Wang X."/>
        </authorList>
    </citation>
    <scope>NUCLEOTIDE SEQUENCE [LARGE SCALE GENOMIC DNA]</scope>
    <source>
        <strain evidence="3 4">BG7</strain>
        <plasmid evidence="3 4">unnamed</plasmid>
    </source>
</reference>
<keyword evidence="1" id="KW-0812">Transmembrane</keyword>
<dbReference type="RefSeq" id="WP_153272790.1">
    <property type="nucleotide sequence ID" value="NZ_CP043499.1"/>
</dbReference>
<dbReference type="EMBL" id="CP043499">
    <property type="protein sequence ID" value="QFY62804.1"/>
    <property type="molecule type" value="Genomic_DNA"/>
</dbReference>
<keyword evidence="1" id="KW-0472">Membrane</keyword>
<geneLocation type="plasmid" evidence="3 4">
    <name>unnamed</name>
</geneLocation>
<name>A0A5Q0CE90_9HYPH</name>
<sequence length="199" mass="21989">MRTLWIIAALLCVAAAIAVAFFAGADTLTLLCNPSESCAREWIAATSGWAAVLAAVPTILYLSRQVRDADLHQRTGFAIQLRKHRILAARTARIAYVVLGEMDKEEKTHAETDMRYWDKEMINGLLHHLRDGTISAFESEIAHPISIGGWGLAMIIERGYAGIEPALQSAPQTARAYFENLRDQAEAYLSEVAEITKHP</sequence>
<evidence type="ECO:0000256" key="2">
    <source>
        <dbReference type="SAM" id="SignalP"/>
    </source>
</evidence>